<dbReference type="InterPro" id="IPR001919">
    <property type="entry name" value="CBD2"/>
</dbReference>
<dbReference type="PROSITE" id="PS51760">
    <property type="entry name" value="GH10_2"/>
    <property type="match status" value="1"/>
</dbReference>
<evidence type="ECO:0000259" key="12">
    <source>
        <dbReference type="PROSITE" id="PS51760"/>
    </source>
</evidence>
<dbReference type="InterPro" id="IPR044846">
    <property type="entry name" value="GH10"/>
</dbReference>
<keyword evidence="6 10" id="KW-0119">Carbohydrate metabolism</keyword>
<dbReference type="EC" id="3.2.1.8" evidence="10"/>
<dbReference type="InterPro" id="IPR001000">
    <property type="entry name" value="GH10_dom"/>
</dbReference>
<sequence>MGLAVAEIPSANATADTPGTTLGAAAARSGRYFGTAINASKLGDPAYTTIAGREFDMVTPENEMKLDATEPRQGQFVFTAADRIVDWAAENGKRVRGHTLVWHSAQPQWLQSLSGSALRQAMVDHINGVMGHYKGRIYAWDVVDEAFADGTGGRRNSNFQRTGDDWIEVAFRVARAADPDARLCYNDYNIENWTWAKTQSVYNMVKDFKQRAVPIDCVGFQSHFNSGNPYDAGFRTTLQNFAALGVDVQITELDIQGAPAATYAAVTGDCLAVPRCAGITVWGVRDPDSWRSGDVPLLFDGNGDKKPAYTAVLDALNAAVPSPSPSPSSSPVQSPAGGCAATLSAGAKWPDRYNLGVTVTGSDDWVVTMTLPYPEKIIATWNVSATWNPARNVLTARPNGHGNSWGVTIKHHGNRTWPTVSCRAA</sequence>
<evidence type="ECO:0000256" key="3">
    <source>
        <dbReference type="ARBA" id="ARBA00022651"/>
    </source>
</evidence>
<name>A0ABR8L9H6_9ACTN</name>
<comment type="caution">
    <text evidence="13">The sequence shown here is derived from an EMBL/GenBank/DDBJ whole genome shotgun (WGS) entry which is preliminary data.</text>
</comment>
<keyword evidence="7 10" id="KW-0326">Glycosidase</keyword>
<evidence type="ECO:0000256" key="9">
    <source>
        <dbReference type="PROSITE-ProRule" id="PRU10061"/>
    </source>
</evidence>
<dbReference type="PROSITE" id="PS51173">
    <property type="entry name" value="CBM2"/>
    <property type="match status" value="1"/>
</dbReference>
<comment type="similarity">
    <text evidence="2 10">Belongs to the glycosyl hydrolase 10 (cellulase F) family.</text>
</comment>
<evidence type="ECO:0000313" key="14">
    <source>
        <dbReference type="Proteomes" id="UP000653231"/>
    </source>
</evidence>
<feature type="active site" description="Nucleophile" evidence="9">
    <location>
        <position position="252"/>
    </location>
</feature>
<dbReference type="InterPro" id="IPR031158">
    <property type="entry name" value="GH10_AS"/>
</dbReference>
<evidence type="ECO:0000256" key="4">
    <source>
        <dbReference type="ARBA" id="ARBA00022729"/>
    </source>
</evidence>
<dbReference type="PROSITE" id="PS00591">
    <property type="entry name" value="GH10_1"/>
    <property type="match status" value="1"/>
</dbReference>
<dbReference type="PANTHER" id="PTHR31490">
    <property type="entry name" value="GLYCOSYL HYDROLASE"/>
    <property type="match status" value="1"/>
</dbReference>
<dbReference type="InterPro" id="IPR008965">
    <property type="entry name" value="CBM2/CBM3_carb-bd_dom_sf"/>
</dbReference>
<feature type="domain" description="GH10" evidence="12">
    <location>
        <begin position="16"/>
        <end position="315"/>
    </location>
</feature>
<evidence type="ECO:0000256" key="7">
    <source>
        <dbReference type="ARBA" id="ARBA00023295"/>
    </source>
</evidence>
<reference evidence="13 14" key="1">
    <citation type="submission" date="2020-09" db="EMBL/GenBank/DDBJ databases">
        <title>Actinomycete isolated from the Camponotus japonicus Mayr.</title>
        <authorList>
            <person name="Gong X."/>
        </authorList>
    </citation>
    <scope>NUCLEOTIDE SEQUENCE [LARGE SCALE GENOMIC DNA]</scope>
    <source>
        <strain evidence="13 14">2C-HV3</strain>
    </source>
</reference>
<dbReference type="Proteomes" id="UP000653231">
    <property type="component" value="Unassembled WGS sequence"/>
</dbReference>
<dbReference type="Gene3D" id="2.60.40.290">
    <property type="match status" value="1"/>
</dbReference>
<evidence type="ECO:0000256" key="2">
    <source>
        <dbReference type="ARBA" id="ARBA00007495"/>
    </source>
</evidence>
<keyword evidence="5 10" id="KW-0378">Hydrolase</keyword>
<evidence type="ECO:0000313" key="13">
    <source>
        <dbReference type="EMBL" id="MBD3147573.1"/>
    </source>
</evidence>
<dbReference type="Pfam" id="PF00331">
    <property type="entry name" value="Glyco_hydro_10"/>
    <property type="match status" value="1"/>
</dbReference>
<organism evidence="13 14">
    <name type="scientific">Microbispora bryophytorum subsp. camponoti</name>
    <dbReference type="NCBI Taxonomy" id="1677852"/>
    <lineage>
        <taxon>Bacteria</taxon>
        <taxon>Bacillati</taxon>
        <taxon>Actinomycetota</taxon>
        <taxon>Actinomycetes</taxon>
        <taxon>Streptosporangiales</taxon>
        <taxon>Streptosporangiaceae</taxon>
        <taxon>Microbispora</taxon>
    </lineage>
</organism>
<dbReference type="SMART" id="SM00637">
    <property type="entry name" value="CBD_II"/>
    <property type="match status" value="1"/>
</dbReference>
<dbReference type="Gene3D" id="3.20.20.80">
    <property type="entry name" value="Glycosidases"/>
    <property type="match status" value="1"/>
</dbReference>
<dbReference type="SUPFAM" id="SSF49384">
    <property type="entry name" value="Carbohydrate-binding domain"/>
    <property type="match status" value="1"/>
</dbReference>
<feature type="domain" description="CBM2" evidence="11">
    <location>
        <begin position="332"/>
        <end position="425"/>
    </location>
</feature>
<comment type="catalytic activity">
    <reaction evidence="1 10">
        <text>Endohydrolysis of (1-&gt;4)-beta-D-xylosidic linkages in xylans.</text>
        <dbReference type="EC" id="3.2.1.8"/>
    </reaction>
</comment>
<dbReference type="PANTHER" id="PTHR31490:SF88">
    <property type="entry name" value="BETA-XYLANASE"/>
    <property type="match status" value="1"/>
</dbReference>
<evidence type="ECO:0000256" key="8">
    <source>
        <dbReference type="ARBA" id="ARBA00023326"/>
    </source>
</evidence>
<dbReference type="InterPro" id="IPR017853">
    <property type="entry name" value="GH"/>
</dbReference>
<keyword evidence="4" id="KW-0732">Signal</keyword>
<keyword evidence="14" id="KW-1185">Reference proteome</keyword>
<proteinExistence type="inferred from homology"/>
<dbReference type="EMBL" id="JACXRZ010000032">
    <property type="protein sequence ID" value="MBD3147573.1"/>
    <property type="molecule type" value="Genomic_DNA"/>
</dbReference>
<dbReference type="InterPro" id="IPR012291">
    <property type="entry name" value="CBM2_carb-bd_dom_sf"/>
</dbReference>
<protein>
    <recommendedName>
        <fullName evidence="10">Beta-xylanase</fullName>
        <ecNumber evidence="10">3.2.1.8</ecNumber>
    </recommendedName>
</protein>
<keyword evidence="8 10" id="KW-0624">Polysaccharide degradation</keyword>
<dbReference type="SMART" id="SM00633">
    <property type="entry name" value="Glyco_10"/>
    <property type="match status" value="1"/>
</dbReference>
<evidence type="ECO:0000256" key="6">
    <source>
        <dbReference type="ARBA" id="ARBA00023277"/>
    </source>
</evidence>
<evidence type="ECO:0000256" key="1">
    <source>
        <dbReference type="ARBA" id="ARBA00000681"/>
    </source>
</evidence>
<evidence type="ECO:0000256" key="5">
    <source>
        <dbReference type="ARBA" id="ARBA00022801"/>
    </source>
</evidence>
<dbReference type="SUPFAM" id="SSF51445">
    <property type="entry name" value="(Trans)glycosidases"/>
    <property type="match status" value="1"/>
</dbReference>
<gene>
    <name evidence="13" type="ORF">IEQ31_30995</name>
</gene>
<keyword evidence="3" id="KW-0858">Xylan degradation</keyword>
<accession>A0ABR8L9H6</accession>
<dbReference type="PRINTS" id="PR00134">
    <property type="entry name" value="GLHYDRLASE10"/>
</dbReference>
<evidence type="ECO:0000259" key="11">
    <source>
        <dbReference type="PROSITE" id="PS51173"/>
    </source>
</evidence>
<evidence type="ECO:0000256" key="10">
    <source>
        <dbReference type="RuleBase" id="RU361174"/>
    </source>
</evidence>